<gene>
    <name evidence="1" type="ORF">B0T20DRAFT_477504</name>
</gene>
<reference evidence="1" key="1">
    <citation type="journal article" date="2023" name="Mol. Phylogenet. Evol.">
        <title>Genome-scale phylogeny and comparative genomics of the fungal order Sordariales.</title>
        <authorList>
            <person name="Hensen N."/>
            <person name="Bonometti L."/>
            <person name="Westerberg I."/>
            <person name="Brannstrom I.O."/>
            <person name="Guillou S."/>
            <person name="Cros-Aarteil S."/>
            <person name="Calhoun S."/>
            <person name="Haridas S."/>
            <person name="Kuo A."/>
            <person name="Mondo S."/>
            <person name="Pangilinan J."/>
            <person name="Riley R."/>
            <person name="LaButti K."/>
            <person name="Andreopoulos B."/>
            <person name="Lipzen A."/>
            <person name="Chen C."/>
            <person name="Yan M."/>
            <person name="Daum C."/>
            <person name="Ng V."/>
            <person name="Clum A."/>
            <person name="Steindorff A."/>
            <person name="Ohm R.A."/>
            <person name="Martin F."/>
            <person name="Silar P."/>
            <person name="Natvig D.O."/>
            <person name="Lalanne C."/>
            <person name="Gautier V."/>
            <person name="Ament-Velasquez S.L."/>
            <person name="Kruys A."/>
            <person name="Hutchinson M.I."/>
            <person name="Powell A.J."/>
            <person name="Barry K."/>
            <person name="Miller A.N."/>
            <person name="Grigoriev I.V."/>
            <person name="Debuchy R."/>
            <person name="Gladieux P."/>
            <person name="Hiltunen Thoren M."/>
            <person name="Johannesson H."/>
        </authorList>
    </citation>
    <scope>NUCLEOTIDE SEQUENCE</scope>
    <source>
        <strain evidence="1">FGSC 1904</strain>
    </source>
</reference>
<proteinExistence type="predicted"/>
<evidence type="ECO:0000313" key="2">
    <source>
        <dbReference type="Proteomes" id="UP001281003"/>
    </source>
</evidence>
<comment type="caution">
    <text evidence="1">The sequence shown here is derived from an EMBL/GenBank/DDBJ whole genome shotgun (WGS) entry which is preliminary data.</text>
</comment>
<name>A0AAE0PGT2_SORBR</name>
<reference evidence="1" key="2">
    <citation type="submission" date="2023-07" db="EMBL/GenBank/DDBJ databases">
        <authorList>
            <consortium name="Lawrence Berkeley National Laboratory"/>
            <person name="Haridas S."/>
            <person name="Hensen N."/>
            <person name="Bonometti L."/>
            <person name="Westerberg I."/>
            <person name="Brannstrom I.O."/>
            <person name="Guillou S."/>
            <person name="Cros-Aarteil S."/>
            <person name="Calhoun S."/>
            <person name="Kuo A."/>
            <person name="Mondo S."/>
            <person name="Pangilinan J."/>
            <person name="Riley R."/>
            <person name="LaButti K."/>
            <person name="Andreopoulos B."/>
            <person name="Lipzen A."/>
            <person name="Chen C."/>
            <person name="Yanf M."/>
            <person name="Daum C."/>
            <person name="Ng V."/>
            <person name="Clum A."/>
            <person name="Steindorff A."/>
            <person name="Ohm R."/>
            <person name="Martin F."/>
            <person name="Silar P."/>
            <person name="Natvig D."/>
            <person name="Lalanne C."/>
            <person name="Gautier V."/>
            <person name="Ament-velasquez S.L."/>
            <person name="Kruys A."/>
            <person name="Hutchinson M.I."/>
            <person name="Powell A.J."/>
            <person name="Barry K."/>
            <person name="Miller A.N."/>
            <person name="Grigoriev I.V."/>
            <person name="Debuchy R."/>
            <person name="Gladieux P."/>
            <person name="Thoren M.H."/>
            <person name="Johannesson H."/>
        </authorList>
    </citation>
    <scope>NUCLEOTIDE SEQUENCE</scope>
    <source>
        <strain evidence="1">FGSC 1904</strain>
    </source>
</reference>
<sequence>MEGEVRRGNLTLEYMWEVITYLHKDLLYPSSRVVRPFEELSRGIPHQLEIFAAIGPPHSIYSITDVWASEEDIKRLSQRAPEESATRDIPRTYEQMLPYVAQMKLAITDMSAKLDMAGSEKVTYVRIAFG</sequence>
<dbReference type="Proteomes" id="UP001281003">
    <property type="component" value="Unassembled WGS sequence"/>
</dbReference>
<dbReference type="EMBL" id="JAUTDP010000004">
    <property type="protein sequence ID" value="KAK3399665.1"/>
    <property type="molecule type" value="Genomic_DNA"/>
</dbReference>
<accession>A0AAE0PGT2</accession>
<keyword evidence="2" id="KW-1185">Reference proteome</keyword>
<evidence type="ECO:0000313" key="1">
    <source>
        <dbReference type="EMBL" id="KAK3399665.1"/>
    </source>
</evidence>
<organism evidence="1 2">
    <name type="scientific">Sordaria brevicollis</name>
    <dbReference type="NCBI Taxonomy" id="83679"/>
    <lineage>
        <taxon>Eukaryota</taxon>
        <taxon>Fungi</taxon>
        <taxon>Dikarya</taxon>
        <taxon>Ascomycota</taxon>
        <taxon>Pezizomycotina</taxon>
        <taxon>Sordariomycetes</taxon>
        <taxon>Sordariomycetidae</taxon>
        <taxon>Sordariales</taxon>
        <taxon>Sordariaceae</taxon>
        <taxon>Sordaria</taxon>
    </lineage>
</organism>
<dbReference type="AlphaFoldDB" id="A0AAE0PGT2"/>
<protein>
    <submittedName>
        <fullName evidence="1">Uncharacterized protein</fullName>
    </submittedName>
</protein>